<dbReference type="Pfam" id="PF20453">
    <property type="entry name" value="DUF6707"/>
    <property type="match status" value="1"/>
</dbReference>
<sequence>MMDYISDIEGLCSTKLEKTIGIRLSKKFSKNSWNDLSELSLLVYSFYINGKEKEIAPILDEVSKIKFSGKFDVWTPIAYCMALNYFLAASKSKKDEIHDSILQPVKYKELKFPSQGQAYPEEILKKKRLEMAIDGLVSAKKDGTKRELYESRVSVLSNLLLILAVNNGKDSKLDDEIFNLVDIEIKEIDKNAV</sequence>
<dbReference type="EMBL" id="BAABDU010000003">
    <property type="protein sequence ID" value="GAA3759149.1"/>
    <property type="molecule type" value="Genomic_DNA"/>
</dbReference>
<comment type="caution">
    <text evidence="1">The sequence shown here is derived from an EMBL/GenBank/DDBJ whole genome shotgun (WGS) entry which is preliminary data.</text>
</comment>
<dbReference type="RefSeq" id="WP_345140452.1">
    <property type="nucleotide sequence ID" value="NZ_BAABDU010000003.1"/>
</dbReference>
<organism evidence="1 2">
    <name type="scientific">Flavobacterium ginsengiterrae</name>
    <dbReference type="NCBI Taxonomy" id="871695"/>
    <lineage>
        <taxon>Bacteria</taxon>
        <taxon>Pseudomonadati</taxon>
        <taxon>Bacteroidota</taxon>
        <taxon>Flavobacteriia</taxon>
        <taxon>Flavobacteriales</taxon>
        <taxon>Flavobacteriaceae</taxon>
        <taxon>Flavobacterium</taxon>
    </lineage>
</organism>
<accession>A0ABP7G9A5</accession>
<gene>
    <name evidence="1" type="ORF">GCM10022423_07490</name>
</gene>
<name>A0ABP7G9A5_9FLAO</name>
<proteinExistence type="predicted"/>
<reference evidence="2" key="1">
    <citation type="journal article" date="2019" name="Int. J. Syst. Evol. Microbiol.">
        <title>The Global Catalogue of Microorganisms (GCM) 10K type strain sequencing project: providing services to taxonomists for standard genome sequencing and annotation.</title>
        <authorList>
            <consortium name="The Broad Institute Genomics Platform"/>
            <consortium name="The Broad Institute Genome Sequencing Center for Infectious Disease"/>
            <person name="Wu L."/>
            <person name="Ma J."/>
        </authorList>
    </citation>
    <scope>NUCLEOTIDE SEQUENCE [LARGE SCALE GENOMIC DNA]</scope>
    <source>
        <strain evidence="2">JCM 17337</strain>
    </source>
</reference>
<keyword evidence="2" id="KW-1185">Reference proteome</keyword>
<evidence type="ECO:0000313" key="1">
    <source>
        <dbReference type="EMBL" id="GAA3759149.1"/>
    </source>
</evidence>
<dbReference type="InterPro" id="IPR046553">
    <property type="entry name" value="DUF6707"/>
</dbReference>
<protein>
    <submittedName>
        <fullName evidence="1">Uncharacterized protein</fullName>
    </submittedName>
</protein>
<dbReference type="Proteomes" id="UP001500748">
    <property type="component" value="Unassembled WGS sequence"/>
</dbReference>
<evidence type="ECO:0000313" key="2">
    <source>
        <dbReference type="Proteomes" id="UP001500748"/>
    </source>
</evidence>